<dbReference type="PANTHER" id="PTHR19256:SF65">
    <property type="entry name" value="T CELL RECEPTOR GAMMA CONSTANT 1-RELATED"/>
    <property type="match status" value="1"/>
</dbReference>
<evidence type="ECO:0000256" key="3">
    <source>
        <dbReference type="ARBA" id="ARBA00022989"/>
    </source>
</evidence>
<feature type="transmembrane region" description="Helical" evidence="7">
    <location>
        <begin position="224"/>
        <end position="245"/>
    </location>
</feature>
<evidence type="ECO:0000256" key="5">
    <source>
        <dbReference type="ARBA" id="ARBA00023170"/>
    </source>
</evidence>
<evidence type="ECO:0000256" key="2">
    <source>
        <dbReference type="ARBA" id="ARBA00022692"/>
    </source>
</evidence>
<sequence>TEKNLSTEAVNLHQEKLTLTRTVGKSGVIECRATDFSTSNIYWYFQKDGEALTRILFMHKGGGKPTRDPGYDHYQNRKYFTFLSGIYLECDSGSGTQEILQFGSGSKLFIKSQVRKPKVTVYPASTPEPNGNTTLLCLARDMFPDLVKISWKMKDENGKKVEIPEREKIELIQTDNKQTTSMIIVDKEKADKYICLVKHEWGDTEVTAKVQNNYIQYISVNLCALTLLITDMFNAIMVLCFLSAFPQSKMLRKR</sequence>
<dbReference type="SUPFAM" id="SSF48726">
    <property type="entry name" value="Immunoglobulin"/>
    <property type="match status" value="2"/>
</dbReference>
<evidence type="ECO:0000256" key="1">
    <source>
        <dbReference type="ARBA" id="ARBA00004370"/>
    </source>
</evidence>
<comment type="subcellular location">
    <subcellularLocation>
        <location evidence="1">Membrane</location>
    </subcellularLocation>
</comment>
<protein>
    <recommendedName>
        <fullName evidence="8">Ig-like domain-containing protein</fullName>
    </recommendedName>
</protein>
<dbReference type="Bgee" id="ENSELUG00000017594">
    <property type="expression patterns" value="Expressed in spleen and 8 other cell types or tissues"/>
</dbReference>
<dbReference type="InterPro" id="IPR007110">
    <property type="entry name" value="Ig-like_dom"/>
</dbReference>
<proteinExistence type="predicted"/>
<evidence type="ECO:0000256" key="6">
    <source>
        <dbReference type="ARBA" id="ARBA00023319"/>
    </source>
</evidence>
<keyword evidence="3 7" id="KW-1133">Transmembrane helix</keyword>
<keyword evidence="4 7" id="KW-0472">Membrane</keyword>
<dbReference type="InterPro" id="IPR051117">
    <property type="entry name" value="TRG_var/const_region"/>
</dbReference>
<dbReference type="GeneTree" id="ENSGT01040000240838"/>
<organism evidence="9 10">
    <name type="scientific">Esox lucius</name>
    <name type="common">Northern pike</name>
    <dbReference type="NCBI Taxonomy" id="8010"/>
    <lineage>
        <taxon>Eukaryota</taxon>
        <taxon>Metazoa</taxon>
        <taxon>Chordata</taxon>
        <taxon>Craniata</taxon>
        <taxon>Vertebrata</taxon>
        <taxon>Euteleostomi</taxon>
        <taxon>Actinopterygii</taxon>
        <taxon>Neopterygii</taxon>
        <taxon>Teleostei</taxon>
        <taxon>Protacanthopterygii</taxon>
        <taxon>Esociformes</taxon>
        <taxon>Esocidae</taxon>
        <taxon>Esox</taxon>
    </lineage>
</organism>
<reference evidence="9" key="4">
    <citation type="submission" date="2025-09" db="UniProtKB">
        <authorList>
            <consortium name="Ensembl"/>
        </authorList>
    </citation>
    <scope>IDENTIFICATION</scope>
</reference>
<keyword evidence="10" id="KW-1185">Reference proteome</keyword>
<keyword evidence="5" id="KW-0675">Receptor</keyword>
<dbReference type="SMART" id="SM00407">
    <property type="entry name" value="IGc1"/>
    <property type="match status" value="1"/>
</dbReference>
<reference evidence="10" key="1">
    <citation type="journal article" date="2014" name="PLoS ONE">
        <title>The genome and linkage map of the northern pike (Esox lucius): conserved synteny revealed between the salmonid sister group and the Neoteleostei.</title>
        <authorList>
            <person name="Rondeau E.B."/>
            <person name="Minkley D.R."/>
            <person name="Leong J.S."/>
            <person name="Messmer A.M."/>
            <person name="Jantzen J.R."/>
            <person name="von Schalburg K.R."/>
            <person name="Lemon C."/>
            <person name="Bird N.H."/>
            <person name="Koop B.F."/>
        </authorList>
    </citation>
    <scope>NUCLEOTIDE SEQUENCE</scope>
</reference>
<evidence type="ECO:0000256" key="7">
    <source>
        <dbReference type="SAM" id="Phobius"/>
    </source>
</evidence>
<evidence type="ECO:0000259" key="8">
    <source>
        <dbReference type="PROSITE" id="PS50835"/>
    </source>
</evidence>
<dbReference type="InParanoid" id="A0A3P9AAW8"/>
<dbReference type="InterPro" id="IPR013783">
    <property type="entry name" value="Ig-like_fold"/>
</dbReference>
<dbReference type="PROSITE" id="PS00290">
    <property type="entry name" value="IG_MHC"/>
    <property type="match status" value="1"/>
</dbReference>
<reference evidence="9" key="3">
    <citation type="submission" date="2025-08" db="UniProtKB">
        <authorList>
            <consortium name="Ensembl"/>
        </authorList>
    </citation>
    <scope>IDENTIFICATION</scope>
</reference>
<evidence type="ECO:0000313" key="9">
    <source>
        <dbReference type="Ensembl" id="ENSELUP00000037850.2"/>
    </source>
</evidence>
<name>A0A3P9AAW8_ESOLU</name>
<dbReference type="Gene3D" id="2.60.40.10">
    <property type="entry name" value="Immunoglobulins"/>
    <property type="match status" value="2"/>
</dbReference>
<dbReference type="Pfam" id="PF07654">
    <property type="entry name" value="C1-set"/>
    <property type="match status" value="1"/>
</dbReference>
<keyword evidence="2 7" id="KW-0812">Transmembrane</keyword>
<dbReference type="PROSITE" id="PS50835">
    <property type="entry name" value="IG_LIKE"/>
    <property type="match status" value="1"/>
</dbReference>
<keyword evidence="6" id="KW-0393">Immunoglobulin domain</keyword>
<evidence type="ECO:0000313" key="10">
    <source>
        <dbReference type="Proteomes" id="UP000265140"/>
    </source>
</evidence>
<dbReference type="InterPro" id="IPR003597">
    <property type="entry name" value="Ig_C1-set"/>
</dbReference>
<dbReference type="GO" id="GO:0016020">
    <property type="term" value="C:membrane"/>
    <property type="evidence" value="ECO:0007669"/>
    <property type="project" value="UniProtKB-SubCell"/>
</dbReference>
<dbReference type="InterPro" id="IPR036179">
    <property type="entry name" value="Ig-like_dom_sf"/>
</dbReference>
<dbReference type="AlphaFoldDB" id="A0A3P9AAW8"/>
<reference evidence="9" key="2">
    <citation type="submission" date="2020-02" db="EMBL/GenBank/DDBJ databases">
        <title>Esox lucius (northern pike) genome, fEsoLuc1, primary haplotype.</title>
        <authorList>
            <person name="Myers G."/>
            <person name="Karagic N."/>
            <person name="Meyer A."/>
            <person name="Pippel M."/>
            <person name="Reichard M."/>
            <person name="Winkler S."/>
            <person name="Tracey A."/>
            <person name="Sims Y."/>
            <person name="Howe K."/>
            <person name="Rhie A."/>
            <person name="Formenti G."/>
            <person name="Durbin R."/>
            <person name="Fedrigo O."/>
            <person name="Jarvis E.D."/>
        </authorList>
    </citation>
    <scope>NUCLEOTIDE SEQUENCE [LARGE SCALE GENOMIC DNA]</scope>
</reference>
<dbReference type="OMA" id="GIYLECD"/>
<dbReference type="CDD" id="cd00098">
    <property type="entry name" value="IgC1"/>
    <property type="match status" value="1"/>
</dbReference>
<dbReference type="InterPro" id="IPR003006">
    <property type="entry name" value="Ig/MHC_CS"/>
</dbReference>
<dbReference type="Proteomes" id="UP000265140">
    <property type="component" value="Chromosome 3"/>
</dbReference>
<evidence type="ECO:0000256" key="4">
    <source>
        <dbReference type="ARBA" id="ARBA00023136"/>
    </source>
</evidence>
<dbReference type="Ensembl" id="ENSELUT00000027785.3">
    <property type="protein sequence ID" value="ENSELUP00000037850.2"/>
    <property type="gene ID" value="ENSELUG00000017594.3"/>
</dbReference>
<dbReference type="PANTHER" id="PTHR19256">
    <property type="entry name" value="T-CELL RECEPTOR GAMMA CHAIN"/>
    <property type="match status" value="1"/>
</dbReference>
<feature type="domain" description="Ig-like" evidence="8">
    <location>
        <begin position="117"/>
        <end position="211"/>
    </location>
</feature>
<accession>A0A3P9AAW8</accession>